<evidence type="ECO:0000256" key="3">
    <source>
        <dbReference type="ARBA" id="ARBA00022490"/>
    </source>
</evidence>
<keyword evidence="3" id="KW-0963">Cytoplasm</keyword>
<evidence type="ECO:0000256" key="2">
    <source>
        <dbReference type="ARBA" id="ARBA00009008"/>
    </source>
</evidence>
<keyword evidence="6" id="KW-0131">Cell cycle</keyword>
<organism evidence="9 10">
    <name type="scientific">Dialister hominis</name>
    <dbReference type="NCBI Taxonomy" id="2582419"/>
    <lineage>
        <taxon>Bacteria</taxon>
        <taxon>Bacillati</taxon>
        <taxon>Bacillota</taxon>
        <taxon>Negativicutes</taxon>
        <taxon>Veillonellales</taxon>
        <taxon>Veillonellaceae</taxon>
        <taxon>Dialister</taxon>
    </lineage>
</organism>
<dbReference type="NCBIfam" id="TIGR03544">
    <property type="entry name" value="DivI1A_domain"/>
    <property type="match status" value="1"/>
</dbReference>
<protein>
    <submittedName>
        <fullName evidence="9">Septum formation initiator</fullName>
    </submittedName>
</protein>
<evidence type="ECO:0000256" key="8">
    <source>
        <dbReference type="SAM" id="MobiDB-lite"/>
    </source>
</evidence>
<dbReference type="InterPro" id="IPR019933">
    <property type="entry name" value="DivIVA_domain"/>
</dbReference>
<dbReference type="Pfam" id="PF05103">
    <property type="entry name" value="DivIVA"/>
    <property type="match status" value="1"/>
</dbReference>
<dbReference type="EMBL" id="AP019697">
    <property type="protein sequence ID" value="BBK25879.1"/>
    <property type="molecule type" value="Genomic_DNA"/>
</dbReference>
<sequence length="175" mass="20049">MITPMDIHNKQFTKATVRGYSEEEVNDFLNQIVADYERIYREHREMEEKLDQMKAKLANYEKISETMTATLQLAKDTAENVKKNARRNADILIANAKADSEKQIKDAQDYRRTLIHNMMQTEGNMKSYVGKIRKDLELALAAIDELDRMKAPLGDGAAQESFAEAETEAAEDEEK</sequence>
<dbReference type="InterPro" id="IPR007793">
    <property type="entry name" value="DivIVA_fam"/>
</dbReference>
<dbReference type="PANTHER" id="PTHR35794:SF2">
    <property type="entry name" value="CELL DIVISION PROTEIN DIVIVA"/>
    <property type="match status" value="1"/>
</dbReference>
<evidence type="ECO:0000256" key="7">
    <source>
        <dbReference type="SAM" id="Coils"/>
    </source>
</evidence>
<gene>
    <name evidence="9" type="ORF">Dia5BBH33_18140</name>
</gene>
<reference evidence="10" key="1">
    <citation type="submission" date="2019-05" db="EMBL/GenBank/DDBJ databases">
        <title>Complete genome sequencing of Dialister sp. strain 5BBH33.</title>
        <authorList>
            <person name="Sakamoto M."/>
            <person name="Murakami T."/>
            <person name="Mori H."/>
        </authorList>
    </citation>
    <scope>NUCLEOTIDE SEQUENCE [LARGE SCALE GENOMIC DNA]</scope>
    <source>
        <strain evidence="10">5BBH33</strain>
    </source>
</reference>
<comment type="similarity">
    <text evidence="2">Belongs to the DivIVA family.</text>
</comment>
<dbReference type="AlphaFoldDB" id="A0A8D4UVP9"/>
<dbReference type="KEGG" id="dho:Dia5BBH33_18140"/>
<dbReference type="PANTHER" id="PTHR35794">
    <property type="entry name" value="CELL DIVISION PROTEIN DIVIVA"/>
    <property type="match status" value="1"/>
</dbReference>
<feature type="region of interest" description="Disordered" evidence="8">
    <location>
        <begin position="154"/>
        <end position="175"/>
    </location>
</feature>
<dbReference type="RefSeq" id="WP_022382865.1">
    <property type="nucleotide sequence ID" value="NZ_AP019697.1"/>
</dbReference>
<evidence type="ECO:0000313" key="9">
    <source>
        <dbReference type="EMBL" id="BBK25879.1"/>
    </source>
</evidence>
<name>A0A8D4UVP9_9FIRM</name>
<accession>A0A8D4UVP9</accession>
<evidence type="ECO:0000256" key="6">
    <source>
        <dbReference type="ARBA" id="ARBA00023306"/>
    </source>
</evidence>
<dbReference type="Proteomes" id="UP000320585">
    <property type="component" value="Chromosome"/>
</dbReference>
<evidence type="ECO:0000256" key="1">
    <source>
        <dbReference type="ARBA" id="ARBA00004496"/>
    </source>
</evidence>
<evidence type="ECO:0000313" key="10">
    <source>
        <dbReference type="Proteomes" id="UP000320585"/>
    </source>
</evidence>
<keyword evidence="10" id="KW-1185">Reference proteome</keyword>
<keyword evidence="4" id="KW-0132">Cell division</keyword>
<comment type="subcellular location">
    <subcellularLocation>
        <location evidence="1">Cytoplasm</location>
    </subcellularLocation>
</comment>
<dbReference type="Gene3D" id="6.10.250.660">
    <property type="match status" value="1"/>
</dbReference>
<keyword evidence="5 7" id="KW-0175">Coiled coil</keyword>
<dbReference type="GeneID" id="92717027"/>
<evidence type="ECO:0000256" key="4">
    <source>
        <dbReference type="ARBA" id="ARBA00022618"/>
    </source>
</evidence>
<feature type="coiled-coil region" evidence="7">
    <location>
        <begin position="29"/>
        <end position="95"/>
    </location>
</feature>
<proteinExistence type="inferred from homology"/>
<dbReference type="GO" id="GO:0051301">
    <property type="term" value="P:cell division"/>
    <property type="evidence" value="ECO:0007669"/>
    <property type="project" value="UniProtKB-KW"/>
</dbReference>
<feature type="compositionally biased region" description="Acidic residues" evidence="8">
    <location>
        <begin position="163"/>
        <end position="175"/>
    </location>
</feature>
<evidence type="ECO:0000256" key="5">
    <source>
        <dbReference type="ARBA" id="ARBA00023054"/>
    </source>
</evidence>
<dbReference type="GO" id="GO:0005737">
    <property type="term" value="C:cytoplasm"/>
    <property type="evidence" value="ECO:0007669"/>
    <property type="project" value="UniProtKB-SubCell"/>
</dbReference>